<keyword evidence="6 11" id="KW-0862">Zinc</keyword>
<dbReference type="GO" id="GO:0005675">
    <property type="term" value="C:transcription factor TFIIH holo complex"/>
    <property type="evidence" value="ECO:0007669"/>
    <property type="project" value="UniProtKB-UniRule"/>
</dbReference>
<evidence type="ECO:0000256" key="10">
    <source>
        <dbReference type="ARBA" id="ARBA00023242"/>
    </source>
</evidence>
<protein>
    <recommendedName>
        <fullName evidence="11">General transcription factor IIH subunit 3</fullName>
    </recommendedName>
    <alternativeName>
        <fullName evidence="11">TFIIH basal transcription factor complex subunit 3</fullName>
    </alternativeName>
</protein>
<dbReference type="GO" id="GO:0008270">
    <property type="term" value="F:zinc ion binding"/>
    <property type="evidence" value="ECO:0007669"/>
    <property type="project" value="UniProtKB-KW"/>
</dbReference>
<dbReference type="AlphaFoldDB" id="A0A7S1V729"/>
<feature type="compositionally biased region" description="Acidic residues" evidence="12">
    <location>
        <begin position="117"/>
        <end position="127"/>
    </location>
</feature>
<evidence type="ECO:0000256" key="6">
    <source>
        <dbReference type="ARBA" id="ARBA00022833"/>
    </source>
</evidence>
<keyword evidence="8 11" id="KW-0804">Transcription</keyword>
<evidence type="ECO:0000256" key="3">
    <source>
        <dbReference type="ARBA" id="ARBA00022723"/>
    </source>
</evidence>
<keyword evidence="3 11" id="KW-0479">Metal-binding</keyword>
<keyword evidence="5 11" id="KW-0863">Zinc-finger</keyword>
<evidence type="ECO:0000313" key="13">
    <source>
        <dbReference type="EMBL" id="CAD9290158.1"/>
    </source>
</evidence>
<keyword evidence="10 11" id="KW-0539">Nucleus</keyword>
<dbReference type="GO" id="GO:0006289">
    <property type="term" value="P:nucleotide-excision repair"/>
    <property type="evidence" value="ECO:0007669"/>
    <property type="project" value="UniProtKB-UniRule"/>
</dbReference>
<keyword evidence="4 11" id="KW-0227">DNA damage</keyword>
<evidence type="ECO:0000256" key="8">
    <source>
        <dbReference type="ARBA" id="ARBA00023163"/>
    </source>
</evidence>
<evidence type="ECO:0000256" key="9">
    <source>
        <dbReference type="ARBA" id="ARBA00023204"/>
    </source>
</evidence>
<feature type="region of interest" description="Disordered" evidence="12">
    <location>
        <begin position="106"/>
        <end position="127"/>
    </location>
</feature>
<keyword evidence="9 11" id="KW-0234">DNA repair</keyword>
<accession>A0A7S1V729</accession>
<dbReference type="PANTHER" id="PTHR12831:SF0">
    <property type="entry name" value="GENERAL TRANSCRIPTION FACTOR IIH SUBUNIT 3"/>
    <property type="match status" value="1"/>
</dbReference>
<reference evidence="13" key="1">
    <citation type="submission" date="2021-01" db="EMBL/GenBank/DDBJ databases">
        <authorList>
            <person name="Corre E."/>
            <person name="Pelletier E."/>
            <person name="Niang G."/>
            <person name="Scheremetjew M."/>
            <person name="Finn R."/>
            <person name="Kale V."/>
            <person name="Holt S."/>
            <person name="Cochrane G."/>
            <person name="Meng A."/>
            <person name="Brown T."/>
            <person name="Cohen L."/>
        </authorList>
    </citation>
    <scope>NUCLEOTIDE SEQUENCE</scope>
    <source>
        <strain evidence="13">ATCC 50979</strain>
    </source>
</reference>
<evidence type="ECO:0000256" key="2">
    <source>
        <dbReference type="ARBA" id="ARBA00005273"/>
    </source>
</evidence>
<dbReference type="GO" id="GO:0006355">
    <property type="term" value="P:regulation of DNA-templated transcription"/>
    <property type="evidence" value="ECO:0007669"/>
    <property type="project" value="InterPro"/>
</dbReference>
<dbReference type="PANTHER" id="PTHR12831">
    <property type="entry name" value="TRANSCRIPTION INITIATION FACTOR IIH TFIIH , POLYPEPTIDE 3-RELATED"/>
    <property type="match status" value="1"/>
</dbReference>
<sequence length="291" mass="30580">MAPPPYIDLSHFRTSLALYVAALIQQGKTVRILCSRGAWQWPDGADLHAGGTSTDAIVSRWISAALEDDVGQSDVERRSVSGSMVVRLLLRAVHMLAVERDEGAARATVDSAGEAAPDQEENDEREDEGGQILIFRGLDDAALPYRSFMNGAFAAQSMGVLIDTVLFSPAGESSSPSGAAERNSTLFGQAASLTGGTLSLLPASDSCPLLATLFDKALPDAACRKRLASHSLANALSDSAPASASLTLSLSDHRGACVCHSTLVSTAWLCSSCLAIYCKPTNVCQECEATF</sequence>
<gene>
    <name evidence="13" type="ORF">SSP0437_LOCUS2587</name>
</gene>
<comment type="subunit">
    <text evidence="11">Component of the 7-subunit TFIIH core complex composed of XPB/repB, XPD/repD, gtf2h1, gtf2h2, gtf2h3, gtf2h4 and gtf2h5, which is active in NER. The core complex associates with the 3-subunit CDK-activating kinase (CAK) module composed of cycH/cyclin H, cdk7 and mnat1 to form the 10-subunit holoenzyme (holo-TFIIH) active in transcription.</text>
</comment>
<dbReference type="InterPro" id="IPR036465">
    <property type="entry name" value="vWFA_dom_sf"/>
</dbReference>
<comment type="subcellular location">
    <subcellularLocation>
        <location evidence="1 11">Nucleus</location>
    </subcellularLocation>
</comment>
<comment type="function">
    <text evidence="11">Component of the general transcription and DNA repair factor IIH (TFIIH) core complex, which is involved in general and transcription-coupled nucleotide excision repair (NER) of damaged DNA and, when complexed to CAK, in RNA transcription by RNA polymerase II. In NER, TFIIH acts by opening DNA around the lesion to allow the excision of the damaged oligonucleotide and its replacement by a new DNA fragment. In transcription, TFIIH has an essential role in transcription initiation. When the pre-initiation complex (PIC) has been established, TFIIH is required for promoter opening and promoter escape. Phosphorylation of the C-terminal tail (CTD) of the largest subunit of RNA polymerase II by the kinase module CAK controls the initiation of transcription.</text>
</comment>
<organism evidence="13">
    <name type="scientific">Sexangularia sp. CB-2014</name>
    <dbReference type="NCBI Taxonomy" id="1486929"/>
    <lineage>
        <taxon>Eukaryota</taxon>
        <taxon>Amoebozoa</taxon>
        <taxon>Tubulinea</taxon>
        <taxon>Elardia</taxon>
        <taxon>Arcellinida</taxon>
        <taxon>Arcellinida incertae sedis</taxon>
        <taxon>Sexangularia</taxon>
    </lineage>
</organism>
<name>A0A7S1V729_9EUKA</name>
<evidence type="ECO:0000256" key="11">
    <source>
        <dbReference type="RuleBase" id="RU368090"/>
    </source>
</evidence>
<evidence type="ECO:0000256" key="5">
    <source>
        <dbReference type="ARBA" id="ARBA00022771"/>
    </source>
</evidence>
<evidence type="ECO:0000256" key="4">
    <source>
        <dbReference type="ARBA" id="ARBA00022763"/>
    </source>
</evidence>
<dbReference type="Gene3D" id="3.40.50.410">
    <property type="entry name" value="von Willebrand factor, type A domain"/>
    <property type="match status" value="1"/>
</dbReference>
<evidence type="ECO:0000256" key="1">
    <source>
        <dbReference type="ARBA" id="ARBA00004123"/>
    </source>
</evidence>
<keyword evidence="7 11" id="KW-0805">Transcription regulation</keyword>
<dbReference type="EMBL" id="HBGL01003382">
    <property type="protein sequence ID" value="CAD9290158.1"/>
    <property type="molecule type" value="Transcribed_RNA"/>
</dbReference>
<comment type="similarity">
    <text evidence="2 11">Belongs to the TFB4 family.</text>
</comment>
<dbReference type="GO" id="GO:0000439">
    <property type="term" value="C:transcription factor TFIIH core complex"/>
    <property type="evidence" value="ECO:0007669"/>
    <property type="project" value="UniProtKB-UniRule"/>
</dbReference>
<dbReference type="Pfam" id="PF03850">
    <property type="entry name" value="Tfb4"/>
    <property type="match status" value="1"/>
</dbReference>
<evidence type="ECO:0000256" key="7">
    <source>
        <dbReference type="ARBA" id="ARBA00023015"/>
    </source>
</evidence>
<proteinExistence type="inferred from homology"/>
<dbReference type="InterPro" id="IPR004600">
    <property type="entry name" value="TFIIH_Tfb4/GTF2H3"/>
</dbReference>
<evidence type="ECO:0000256" key="12">
    <source>
        <dbReference type="SAM" id="MobiDB-lite"/>
    </source>
</evidence>